<gene>
    <name evidence="2" type="ORF">OH76DRAFT_338172</name>
</gene>
<evidence type="ECO:0000313" key="2">
    <source>
        <dbReference type="EMBL" id="RDX40414.1"/>
    </source>
</evidence>
<dbReference type="Proteomes" id="UP000256964">
    <property type="component" value="Unassembled WGS sequence"/>
</dbReference>
<evidence type="ECO:0000313" key="3">
    <source>
        <dbReference type="Proteomes" id="UP000256964"/>
    </source>
</evidence>
<proteinExistence type="predicted"/>
<dbReference type="InterPro" id="IPR001810">
    <property type="entry name" value="F-box_dom"/>
</dbReference>
<organism evidence="2 3">
    <name type="scientific">Lentinus brumalis</name>
    <dbReference type="NCBI Taxonomy" id="2498619"/>
    <lineage>
        <taxon>Eukaryota</taxon>
        <taxon>Fungi</taxon>
        <taxon>Dikarya</taxon>
        <taxon>Basidiomycota</taxon>
        <taxon>Agaricomycotina</taxon>
        <taxon>Agaricomycetes</taxon>
        <taxon>Polyporales</taxon>
        <taxon>Polyporaceae</taxon>
        <taxon>Lentinus</taxon>
    </lineage>
</organism>
<accession>A0A371CJE5</accession>
<dbReference type="AlphaFoldDB" id="A0A371CJE5"/>
<dbReference type="STRING" id="139420.A0A371CJE5"/>
<protein>
    <recommendedName>
        <fullName evidence="1">F-box domain-containing protein</fullName>
    </recommendedName>
</protein>
<feature type="domain" description="F-box" evidence="1">
    <location>
        <begin position="5"/>
        <end position="64"/>
    </location>
</feature>
<evidence type="ECO:0000259" key="1">
    <source>
        <dbReference type="Pfam" id="PF12937"/>
    </source>
</evidence>
<name>A0A371CJE5_9APHY</name>
<dbReference type="OrthoDB" id="2754773at2759"/>
<reference evidence="2 3" key="1">
    <citation type="journal article" date="2018" name="Biotechnol. Biofuels">
        <title>Integrative visual omics of the white-rot fungus Polyporus brumalis exposes the biotechnological potential of its oxidative enzymes for delignifying raw plant biomass.</title>
        <authorList>
            <person name="Miyauchi S."/>
            <person name="Rancon A."/>
            <person name="Drula E."/>
            <person name="Hage H."/>
            <person name="Chaduli D."/>
            <person name="Favel A."/>
            <person name="Grisel S."/>
            <person name="Henrissat B."/>
            <person name="Herpoel-Gimbert I."/>
            <person name="Ruiz-Duenas F.J."/>
            <person name="Chevret D."/>
            <person name="Hainaut M."/>
            <person name="Lin J."/>
            <person name="Wang M."/>
            <person name="Pangilinan J."/>
            <person name="Lipzen A."/>
            <person name="Lesage-Meessen L."/>
            <person name="Navarro D."/>
            <person name="Riley R."/>
            <person name="Grigoriev I.V."/>
            <person name="Zhou S."/>
            <person name="Raouche S."/>
            <person name="Rosso M.N."/>
        </authorList>
    </citation>
    <scope>NUCLEOTIDE SEQUENCE [LARGE SCALE GENOMIC DNA]</scope>
    <source>
        <strain evidence="2 3">BRFM 1820</strain>
    </source>
</reference>
<dbReference type="EMBL" id="KZ857557">
    <property type="protein sequence ID" value="RDX40414.1"/>
    <property type="molecule type" value="Genomic_DNA"/>
</dbReference>
<sequence>MVLTIDCLPNEILVKIFVLHRPRRIDDGRRGTKPEWRDACRWAPLMSVCRHWRTLALETPLLWQVVDVGKSTKWLELALVCTRDAVLEIYFHFHPTSVEILPMLIPHMHRPATFLVLDELQVWVNDPEKERPADYVPFDLSPPRAPALRALRLAGAVVPWTIATMARLRYINLRASSPSGPKPSFAQFLDVLEECHELEVLWLRDFISGRFASPSPHDPTRTIRLPKLRELLLGEAPECIAHFVANVYLQETATVRLAGDPAIVGDELQQGFDSLLPRDTSNLPILRKLTEARVGLSCRDEQYVAGMTSRWGPSFPFSLALYSDLDFNWGPYHSRMLTQFRNIFKDVPLQGLRVLLDPGDIQPSSVWIDLFAAFPTLRRLEVNPGGDPLPVFAALSSLSVPRTGPSLPLCPNLTRLEMDYLAFSEQQHGLIRAALRKRAELGLVKLDYLGLRYEEDEARRKMQEVMERDRATAGDICDYVTDFDCSSFI</sequence>
<keyword evidence="3" id="KW-1185">Reference proteome</keyword>
<dbReference type="Gene3D" id="1.20.1280.50">
    <property type="match status" value="1"/>
</dbReference>
<dbReference type="Pfam" id="PF12937">
    <property type="entry name" value="F-box-like"/>
    <property type="match status" value="1"/>
</dbReference>